<comment type="caution">
    <text evidence="1">The sequence shown here is derived from an EMBL/GenBank/DDBJ whole genome shotgun (WGS) entry which is preliminary data.</text>
</comment>
<evidence type="ECO:0000313" key="1">
    <source>
        <dbReference type="EMBL" id="KAK7678050.1"/>
    </source>
</evidence>
<dbReference type="EMBL" id="JASBNA010000078">
    <property type="protein sequence ID" value="KAK7678050.1"/>
    <property type="molecule type" value="Genomic_DNA"/>
</dbReference>
<dbReference type="AlphaFoldDB" id="A0AAW0FG33"/>
<keyword evidence="2" id="KW-1185">Reference proteome</keyword>
<protein>
    <submittedName>
        <fullName evidence="1">Uncharacterized protein</fullName>
    </submittedName>
</protein>
<sequence length="180" mass="19848">MHYIRALAAQSVLAAPASVLDWDVQSAALAYVGKQWNVTPLYFVHFDSAIIGTDASYAFLRQQVNSQPVDNTFATVIFDANHNVQSFKSYYVPQTRVEDDLPNITQQAAVSSVTTAFPNLSWTSEAENYAYFIRPDGHAVFTFILHFNSGETTYRANVNTLDGTIESLTNTITGASIATH</sequence>
<gene>
    <name evidence="1" type="ORF">QCA50_018991</name>
</gene>
<proteinExistence type="predicted"/>
<name>A0AAW0FG33_9APHY</name>
<accession>A0AAW0FG33</accession>
<evidence type="ECO:0000313" key="2">
    <source>
        <dbReference type="Proteomes" id="UP001385951"/>
    </source>
</evidence>
<dbReference type="Proteomes" id="UP001385951">
    <property type="component" value="Unassembled WGS sequence"/>
</dbReference>
<organism evidence="1 2">
    <name type="scientific">Cerrena zonata</name>
    <dbReference type="NCBI Taxonomy" id="2478898"/>
    <lineage>
        <taxon>Eukaryota</taxon>
        <taxon>Fungi</taxon>
        <taxon>Dikarya</taxon>
        <taxon>Basidiomycota</taxon>
        <taxon>Agaricomycotina</taxon>
        <taxon>Agaricomycetes</taxon>
        <taxon>Polyporales</taxon>
        <taxon>Cerrenaceae</taxon>
        <taxon>Cerrena</taxon>
    </lineage>
</organism>
<reference evidence="1 2" key="1">
    <citation type="submission" date="2022-09" db="EMBL/GenBank/DDBJ databases">
        <authorList>
            <person name="Palmer J.M."/>
        </authorList>
    </citation>
    <scope>NUCLEOTIDE SEQUENCE [LARGE SCALE GENOMIC DNA]</scope>
    <source>
        <strain evidence="1 2">DSM 7382</strain>
    </source>
</reference>